<organism evidence="2 3">
    <name type="scientific">Streptomyces boetiae</name>
    <dbReference type="NCBI Taxonomy" id="3075541"/>
    <lineage>
        <taxon>Bacteria</taxon>
        <taxon>Bacillati</taxon>
        <taxon>Actinomycetota</taxon>
        <taxon>Actinomycetes</taxon>
        <taxon>Kitasatosporales</taxon>
        <taxon>Streptomycetaceae</taxon>
        <taxon>Streptomyces</taxon>
    </lineage>
</organism>
<proteinExistence type="predicted"/>
<dbReference type="InterPro" id="IPR007278">
    <property type="entry name" value="DUF397"/>
</dbReference>
<dbReference type="Proteomes" id="UP001183388">
    <property type="component" value="Unassembled WGS sequence"/>
</dbReference>
<dbReference type="EMBL" id="JAVREN010000008">
    <property type="protein sequence ID" value="MDT0306907.1"/>
    <property type="molecule type" value="Genomic_DNA"/>
</dbReference>
<accession>A0ABU2L6B3</accession>
<dbReference type="RefSeq" id="WP_311629849.1">
    <property type="nucleotide sequence ID" value="NZ_JAVREN010000008.1"/>
</dbReference>
<evidence type="ECO:0000313" key="3">
    <source>
        <dbReference type="Proteomes" id="UP001183388"/>
    </source>
</evidence>
<reference evidence="3" key="1">
    <citation type="submission" date="2023-07" db="EMBL/GenBank/DDBJ databases">
        <title>30 novel species of actinomycetes from the DSMZ collection.</title>
        <authorList>
            <person name="Nouioui I."/>
        </authorList>
    </citation>
    <scope>NUCLEOTIDE SEQUENCE [LARGE SCALE GENOMIC DNA]</scope>
    <source>
        <strain evidence="3">DSM 44917</strain>
    </source>
</reference>
<keyword evidence="3" id="KW-1185">Reference proteome</keyword>
<feature type="domain" description="DUF397" evidence="1">
    <location>
        <begin position="12"/>
        <end position="64"/>
    </location>
</feature>
<comment type="caution">
    <text evidence="2">The sequence shown here is derived from an EMBL/GenBank/DDBJ whole genome shotgun (WGS) entry which is preliminary data.</text>
</comment>
<evidence type="ECO:0000259" key="1">
    <source>
        <dbReference type="Pfam" id="PF04149"/>
    </source>
</evidence>
<gene>
    <name evidence="2" type="ORF">RM780_08010</name>
</gene>
<evidence type="ECO:0000313" key="2">
    <source>
        <dbReference type="EMBL" id="MDT0306907.1"/>
    </source>
</evidence>
<sequence>MTTRLLGDLSRAQWKRSTYSHQNGNCVEVAFNAPGAVAVRDSKEPGGPVLAFAPGGWQALLTALTATTPE</sequence>
<dbReference type="Pfam" id="PF04149">
    <property type="entry name" value="DUF397"/>
    <property type="match status" value="1"/>
</dbReference>
<name>A0ABU2L6B3_9ACTN</name>
<protein>
    <submittedName>
        <fullName evidence="2">DUF397 domain-containing protein</fullName>
    </submittedName>
</protein>